<reference evidence="9" key="1">
    <citation type="journal article" date="2015" name="Genome Announc.">
        <title>Genome sequence of the AIDS-associated pathogen Penicillium marneffei (ATCC18224) and its near taxonomic relative Talaromyces stipitatus (ATCC10500).</title>
        <authorList>
            <person name="Nierman W.C."/>
            <person name="Fedorova-Abrams N.D."/>
            <person name="Andrianopoulos A."/>
        </authorList>
    </citation>
    <scope>NUCLEOTIDE SEQUENCE [LARGE SCALE GENOMIC DNA]</scope>
    <source>
        <strain evidence="9">ATCC 18224 / CBS 334.59 / QM 7333</strain>
    </source>
</reference>
<dbReference type="PRINTS" id="PR00755">
    <property type="entry name" value="AFLATOXINBRP"/>
</dbReference>
<proteinExistence type="predicted"/>
<dbReference type="Pfam" id="PF00172">
    <property type="entry name" value="Zn_clus"/>
    <property type="match status" value="1"/>
</dbReference>
<dbReference type="CDD" id="cd00067">
    <property type="entry name" value="GAL4"/>
    <property type="match status" value="1"/>
</dbReference>
<feature type="region of interest" description="Disordered" evidence="6">
    <location>
        <begin position="142"/>
        <end position="161"/>
    </location>
</feature>
<keyword evidence="1" id="KW-0479">Metal-binding</keyword>
<dbReference type="InterPro" id="IPR001138">
    <property type="entry name" value="Zn2Cys6_DnaBD"/>
</dbReference>
<keyword evidence="5" id="KW-0539">Nucleus</keyword>
<dbReference type="PROSITE" id="PS50048">
    <property type="entry name" value="ZN2_CY6_FUNGAL_2"/>
    <property type="match status" value="1"/>
</dbReference>
<dbReference type="AlphaFoldDB" id="B6Q4V6"/>
<dbReference type="PhylomeDB" id="B6Q4V6"/>
<accession>B6Q4V6</accession>
<dbReference type="GO" id="GO:0008270">
    <property type="term" value="F:zinc ion binding"/>
    <property type="evidence" value="ECO:0007669"/>
    <property type="project" value="InterPro"/>
</dbReference>
<feature type="compositionally biased region" description="Polar residues" evidence="6">
    <location>
        <begin position="118"/>
        <end position="127"/>
    </location>
</feature>
<dbReference type="Pfam" id="PF08493">
    <property type="entry name" value="AflR"/>
    <property type="match status" value="1"/>
</dbReference>
<evidence type="ECO:0000256" key="2">
    <source>
        <dbReference type="ARBA" id="ARBA00023015"/>
    </source>
</evidence>
<keyword evidence="9" id="KW-1185">Reference proteome</keyword>
<organism evidence="8 9">
    <name type="scientific">Talaromyces marneffei (strain ATCC 18224 / CBS 334.59 / QM 7333)</name>
    <name type="common">Penicillium marneffei</name>
    <dbReference type="NCBI Taxonomy" id="441960"/>
    <lineage>
        <taxon>Eukaryota</taxon>
        <taxon>Fungi</taxon>
        <taxon>Dikarya</taxon>
        <taxon>Ascomycota</taxon>
        <taxon>Pezizomycotina</taxon>
        <taxon>Eurotiomycetes</taxon>
        <taxon>Eurotiomycetidae</taxon>
        <taxon>Eurotiales</taxon>
        <taxon>Trichocomaceae</taxon>
        <taxon>Talaromyces</taxon>
        <taxon>Talaromyces sect. Talaromyces</taxon>
    </lineage>
</organism>
<dbReference type="PANTHER" id="PTHR31069">
    <property type="entry name" value="OLEATE-ACTIVATED TRANSCRIPTION FACTOR 1-RELATED"/>
    <property type="match status" value="1"/>
</dbReference>
<keyword evidence="4" id="KW-0804">Transcription</keyword>
<dbReference type="GO" id="GO:0045122">
    <property type="term" value="P:aflatoxin biosynthetic process"/>
    <property type="evidence" value="ECO:0007669"/>
    <property type="project" value="InterPro"/>
</dbReference>
<dbReference type="HOGENOM" id="CLU_031656_1_0_1"/>
<dbReference type="InterPro" id="IPR050675">
    <property type="entry name" value="OAF3"/>
</dbReference>
<dbReference type="VEuPathDB" id="FungiDB:PMAA_031590"/>
<dbReference type="PANTHER" id="PTHR31069:SF31">
    <property type="entry name" value="MONODICTYPHENONE CLUSTER TRANSCRIPTION FACTOR-RELATED"/>
    <property type="match status" value="1"/>
</dbReference>
<feature type="region of interest" description="Disordered" evidence="6">
    <location>
        <begin position="115"/>
        <end position="134"/>
    </location>
</feature>
<name>B6Q4V6_TALMQ</name>
<dbReference type="SMART" id="SM00066">
    <property type="entry name" value="GAL4"/>
    <property type="match status" value="1"/>
</dbReference>
<evidence type="ECO:0000313" key="8">
    <source>
        <dbReference type="EMBL" id="EEA28345.1"/>
    </source>
</evidence>
<feature type="domain" description="Zn(2)-C6 fungal-type" evidence="7">
    <location>
        <begin position="78"/>
        <end position="108"/>
    </location>
</feature>
<dbReference type="STRING" id="441960.B6Q4V6"/>
<dbReference type="Proteomes" id="UP000001294">
    <property type="component" value="Unassembled WGS sequence"/>
</dbReference>
<dbReference type="InterPro" id="IPR013700">
    <property type="entry name" value="AflR"/>
</dbReference>
<dbReference type="GO" id="GO:0000981">
    <property type="term" value="F:DNA-binding transcription factor activity, RNA polymerase II-specific"/>
    <property type="evidence" value="ECO:0007669"/>
    <property type="project" value="InterPro"/>
</dbReference>
<evidence type="ECO:0000259" key="7">
    <source>
        <dbReference type="PROSITE" id="PS50048"/>
    </source>
</evidence>
<evidence type="ECO:0000256" key="3">
    <source>
        <dbReference type="ARBA" id="ARBA00023125"/>
    </source>
</evidence>
<protein>
    <recommendedName>
        <fullName evidence="7">Zn(2)-C6 fungal-type domain-containing protein</fullName>
    </recommendedName>
</protein>
<gene>
    <name evidence="8" type="ORF">PMAA_031590</name>
</gene>
<evidence type="ECO:0000256" key="5">
    <source>
        <dbReference type="ARBA" id="ARBA00023242"/>
    </source>
</evidence>
<dbReference type="GO" id="GO:0003677">
    <property type="term" value="F:DNA binding"/>
    <property type="evidence" value="ECO:0007669"/>
    <property type="project" value="UniProtKB-KW"/>
</dbReference>
<evidence type="ECO:0000313" key="9">
    <source>
        <dbReference type="Proteomes" id="UP000001294"/>
    </source>
</evidence>
<evidence type="ECO:0000256" key="4">
    <source>
        <dbReference type="ARBA" id="ARBA00023163"/>
    </source>
</evidence>
<dbReference type="InterPro" id="IPR036864">
    <property type="entry name" value="Zn2-C6_fun-type_DNA-bd_sf"/>
</dbReference>
<dbReference type="EMBL" id="DS995899">
    <property type="protein sequence ID" value="EEA28345.1"/>
    <property type="molecule type" value="Genomic_DNA"/>
</dbReference>
<keyword evidence="2" id="KW-0805">Transcription regulation</keyword>
<dbReference type="OrthoDB" id="4226590at2759"/>
<dbReference type="SUPFAM" id="SSF57701">
    <property type="entry name" value="Zn2/Cys6 DNA-binding domain"/>
    <property type="match status" value="1"/>
</dbReference>
<keyword evidence="3" id="KW-0238">DNA-binding</keyword>
<evidence type="ECO:0000256" key="1">
    <source>
        <dbReference type="ARBA" id="ARBA00022723"/>
    </source>
</evidence>
<dbReference type="GO" id="GO:0005634">
    <property type="term" value="C:nucleus"/>
    <property type="evidence" value="ECO:0007669"/>
    <property type="project" value="InterPro"/>
</dbReference>
<dbReference type="PROSITE" id="PS00463">
    <property type="entry name" value="ZN2_CY6_FUNGAL_1"/>
    <property type="match status" value="1"/>
</dbReference>
<sequence length="438" mass="47900">MVGDGEVYQTSRLGVFEFTPYKRLENLFDPLRNVSNNISQELALRLYIMLESESSNMQVDSVPTSTAGAKPTSKLRDSCHACARSKVRCPKQKPSCSRCEERGIQCQYFSTRRPGRRSVNNKAQASPKSDKGNHDKILLSVSSVMPTPPNPSPTTPVDSNIPTAPISFERDGILDASDVFSTLLLGDRIMTSWQDDLGFKFSDICFTMPSTDNPFDVSPLLSGNIALDLTDTISSSLDATSSANSSSSLYSQLLPPSRASSIAPPVTQISSCGCLTISLDLLKTLCVTGVEDGGSQIQTPDLLAKNKHSIETVHSIMSCPSCSGDSFLFTIISMIILKIIEKYSVAARTECSSSTEDFTGLLTEERTPAQLVLSELHRVQRLANQLSTFKRPEDSIVDEGRDSAMAQLSPHTLEPVESDVRRSLRFLSAGIIRELRQR</sequence>
<dbReference type="Gene3D" id="4.10.240.10">
    <property type="entry name" value="Zn(2)-C6 fungal-type DNA-binding domain"/>
    <property type="match status" value="1"/>
</dbReference>
<evidence type="ECO:0000256" key="6">
    <source>
        <dbReference type="SAM" id="MobiDB-lite"/>
    </source>
</evidence>